<feature type="region of interest" description="Disordered" evidence="1">
    <location>
        <begin position="15"/>
        <end position="35"/>
    </location>
</feature>
<keyword evidence="2" id="KW-0812">Transmembrane</keyword>
<protein>
    <submittedName>
        <fullName evidence="3">CU044_5270 family protein</fullName>
    </submittedName>
</protein>
<sequence length="279" mass="29476">MDDLDALATLLTKSEPSAEAAGRSRGRLQERMRGRRRSRWLAPGLGLAAAAAAVAAVLVTGVAAPEGVPAASGREVLLMAAVSAERTPQGSGTYWHVSRTMEGRDPTVTESWTTRDGRRWSKDGPGSPPGVVVPAVASFSLKGAKVDLAYLEGLPTDPEELKAGIAALQGDERAMLPSEQRGDPLLPLIALISELPAPPKVRSTAFRLLAEMPGVRSEGTVEGGQKLLIPDEIWPIKLVVDPGTARVTRTNFLLGGNGSFSFSNGWIAVTTGWTDEPPR</sequence>
<evidence type="ECO:0000256" key="1">
    <source>
        <dbReference type="SAM" id="MobiDB-lite"/>
    </source>
</evidence>
<accession>A0ABV5IQJ6</accession>
<dbReference type="NCBIfam" id="NF038083">
    <property type="entry name" value="CU044_5270_fam"/>
    <property type="match status" value="1"/>
</dbReference>
<comment type="caution">
    <text evidence="3">The sequence shown here is derived from an EMBL/GenBank/DDBJ whole genome shotgun (WGS) entry which is preliminary data.</text>
</comment>
<feature type="transmembrane region" description="Helical" evidence="2">
    <location>
        <begin position="40"/>
        <end position="64"/>
    </location>
</feature>
<reference evidence="3 4" key="1">
    <citation type="submission" date="2024-09" db="EMBL/GenBank/DDBJ databases">
        <authorList>
            <person name="Sun Q."/>
            <person name="Mori K."/>
        </authorList>
    </citation>
    <scope>NUCLEOTIDE SEQUENCE [LARGE SCALE GENOMIC DNA]</scope>
    <source>
        <strain evidence="3 4">CCM 3426</strain>
    </source>
</reference>
<gene>
    <name evidence="3" type="ORF">ACFFV7_36925</name>
</gene>
<evidence type="ECO:0000313" key="3">
    <source>
        <dbReference type="EMBL" id="MFB9206822.1"/>
    </source>
</evidence>
<keyword evidence="2" id="KW-0472">Membrane</keyword>
<feature type="compositionally biased region" description="Basic and acidic residues" evidence="1">
    <location>
        <begin position="105"/>
        <end position="122"/>
    </location>
</feature>
<name>A0ABV5IQJ6_9ACTN</name>
<feature type="region of interest" description="Disordered" evidence="1">
    <location>
        <begin position="105"/>
        <end position="127"/>
    </location>
</feature>
<proteinExistence type="predicted"/>
<dbReference type="RefSeq" id="WP_189653414.1">
    <property type="nucleotide sequence ID" value="NZ_BMRC01000040.1"/>
</dbReference>
<evidence type="ECO:0000256" key="2">
    <source>
        <dbReference type="SAM" id="Phobius"/>
    </source>
</evidence>
<dbReference type="InterPro" id="IPR047789">
    <property type="entry name" value="CU044_5270-like"/>
</dbReference>
<dbReference type="EMBL" id="JBHMEI010000040">
    <property type="protein sequence ID" value="MFB9206822.1"/>
    <property type="molecule type" value="Genomic_DNA"/>
</dbReference>
<keyword evidence="4" id="KW-1185">Reference proteome</keyword>
<evidence type="ECO:0000313" key="4">
    <source>
        <dbReference type="Proteomes" id="UP001589647"/>
    </source>
</evidence>
<dbReference type="Proteomes" id="UP001589647">
    <property type="component" value="Unassembled WGS sequence"/>
</dbReference>
<keyword evidence="2" id="KW-1133">Transmembrane helix</keyword>
<organism evidence="3 4">
    <name type="scientific">Nonomuraea spiralis</name>
    <dbReference type="NCBI Taxonomy" id="46182"/>
    <lineage>
        <taxon>Bacteria</taxon>
        <taxon>Bacillati</taxon>
        <taxon>Actinomycetota</taxon>
        <taxon>Actinomycetes</taxon>
        <taxon>Streptosporangiales</taxon>
        <taxon>Streptosporangiaceae</taxon>
        <taxon>Nonomuraea</taxon>
    </lineage>
</organism>